<dbReference type="EMBL" id="JAFIQS020000006">
    <property type="protein sequence ID" value="KAH9480212.1"/>
    <property type="molecule type" value="Genomic_DNA"/>
</dbReference>
<comment type="caution">
    <text evidence="1">The sequence shown here is derived from an EMBL/GenBank/DDBJ whole genome shotgun (WGS) entry which is preliminary data.</text>
</comment>
<sequence>MSRTPSPVIVYAPLPESPTQIDYTPLPDIQGYDISTPQCKRRVAKGARQGNTKKKRHGNLSNASIEDLLDDNEPSDMAMMDVEQGPGESEANMNDDSEDFLQFAEAVVAEECPIFQLTERMFVVSGWNAAKRESNKFWYHAMRDNTQDTVSVVCLCPLNRLQACYHVRYLTEELPHNATVNEVSLSAYQEARAFLFYRNEGVMDNFYTNIFSIPTSTRFPTIKNRSIVEHYGDDSGNGTWKCSRDQGATSCSHIVQARHALQKYIHGDWNAQDETIDSSVATDGVQFGGVPLRQVSGVAESISYKRIPPPCWSQIGADPPAPPRVIFNSPPSSISLGDNGTCICSNPRECFDPFRPSIDKECTVYTLTGASKAVISLQQCLKCSHRFIGPECSDLGLFNFNNTSLFAHDLLDDYTSAFSTSETPFISWVNTVSRRYQLRGSDVPFASDKLFRAAWFSYSRLLLLENDMTCLECGPNPKATIWDGVTVAFSRQMLLPSLHPPTLTGPSSIERPEVHPTSNLHAIPNRNIRILIRFILKGPPLTTLSTEAEVTEASPHFERNKKIVERLSKVSELVNKLSNINTHLGNLFNSQFGLSAVFRKQSIPEVYIKFFLQVAADESILQALPYPSILSLRRFLRDPSAQHITWLRYTPFIQRVIQHEVRFGNISADTLAVCEWLYVRAMAVFSIIKVHDGPAKNDDTVNSNIEQEDWLKTGCHYAMAQIRERPKYPNLPYEAGNDLVGANEDEDTCHKYYSTYSKKRLTGGIMCVWCTHSVCYGFHCIRAAEGRNDVFSAIYTRWKQAPEVIVYDFACALQPYCMSREPDFFKNTRFVIDIFHSSEHKCGEACFLATYCQENPDLLRLNSSAAECGNSGISKIRKGVSYMTQDRAVMYMKVFFSLWNRQQIRKMERTGIRN</sequence>
<accession>A0ACB8GXQ2</accession>
<evidence type="ECO:0000313" key="2">
    <source>
        <dbReference type="Proteomes" id="UP000664032"/>
    </source>
</evidence>
<name>A0ACB8GXQ2_PSICU</name>
<keyword evidence="2" id="KW-1185">Reference proteome</keyword>
<reference evidence="1" key="1">
    <citation type="submission" date="2021-10" db="EMBL/GenBank/DDBJ databases">
        <title>Psilocybe cubensis genome.</title>
        <authorList>
            <person name="Mckernan K.J."/>
            <person name="Crawford S."/>
            <person name="Trippe A."/>
            <person name="Kane L.T."/>
            <person name="Mclaughlin S."/>
        </authorList>
    </citation>
    <scope>NUCLEOTIDE SEQUENCE</scope>
    <source>
        <strain evidence="1">MGC-MH-2018</strain>
    </source>
</reference>
<gene>
    <name evidence="1" type="ORF">JR316_0006810</name>
</gene>
<proteinExistence type="predicted"/>
<organism evidence="1 2">
    <name type="scientific">Psilocybe cubensis</name>
    <name type="common">Psychedelic mushroom</name>
    <name type="synonym">Stropharia cubensis</name>
    <dbReference type="NCBI Taxonomy" id="181762"/>
    <lineage>
        <taxon>Eukaryota</taxon>
        <taxon>Fungi</taxon>
        <taxon>Dikarya</taxon>
        <taxon>Basidiomycota</taxon>
        <taxon>Agaricomycotina</taxon>
        <taxon>Agaricomycetes</taxon>
        <taxon>Agaricomycetidae</taxon>
        <taxon>Agaricales</taxon>
        <taxon>Agaricineae</taxon>
        <taxon>Strophariaceae</taxon>
        <taxon>Psilocybe</taxon>
    </lineage>
</organism>
<dbReference type="Proteomes" id="UP000664032">
    <property type="component" value="Unassembled WGS sequence"/>
</dbReference>
<protein>
    <submittedName>
        <fullName evidence="1">Uncharacterized protein</fullName>
    </submittedName>
</protein>
<evidence type="ECO:0000313" key="1">
    <source>
        <dbReference type="EMBL" id="KAH9480212.1"/>
    </source>
</evidence>